<gene>
    <name evidence="1" type="ORF">VAE063_900235</name>
</gene>
<proteinExistence type="predicted"/>
<organism evidence="1 2">
    <name type="scientific">Vibrio aestuarianus</name>
    <dbReference type="NCBI Taxonomy" id="28171"/>
    <lineage>
        <taxon>Bacteria</taxon>
        <taxon>Pseudomonadati</taxon>
        <taxon>Pseudomonadota</taxon>
        <taxon>Gammaproteobacteria</taxon>
        <taxon>Vibrionales</taxon>
        <taxon>Vibrionaceae</taxon>
        <taxon>Vibrio</taxon>
    </lineage>
</organism>
<dbReference type="Proteomes" id="UP001152658">
    <property type="component" value="Unassembled WGS sequence"/>
</dbReference>
<evidence type="ECO:0000313" key="1">
    <source>
        <dbReference type="EMBL" id="CAH8216891.1"/>
    </source>
</evidence>
<reference evidence="1" key="1">
    <citation type="submission" date="2022-06" db="EMBL/GenBank/DDBJ databases">
        <authorList>
            <person name="Goudenege D."/>
            <person name="Le Roux F."/>
        </authorList>
    </citation>
    <scope>NUCLEOTIDE SEQUENCE</scope>
    <source>
        <strain evidence="1">12-063</strain>
    </source>
</reference>
<sequence length="52" mass="6196">MFSLDFYQKNLSIRKNLFISAHFKPLLEFAPLKFLELFTTLSSSDYSTLLYR</sequence>
<dbReference type="EMBL" id="CALYLK010000131">
    <property type="protein sequence ID" value="CAH8216891.1"/>
    <property type="molecule type" value="Genomic_DNA"/>
</dbReference>
<comment type="caution">
    <text evidence="1">The sequence shown here is derived from an EMBL/GenBank/DDBJ whole genome shotgun (WGS) entry which is preliminary data.</text>
</comment>
<evidence type="ECO:0000313" key="2">
    <source>
        <dbReference type="Proteomes" id="UP001152658"/>
    </source>
</evidence>
<accession>A0ABN8TP65</accession>
<protein>
    <submittedName>
        <fullName evidence="1">Uncharacterized protein</fullName>
    </submittedName>
</protein>
<name>A0ABN8TP65_9VIBR</name>
<keyword evidence="2" id="KW-1185">Reference proteome</keyword>